<dbReference type="Gene3D" id="3.40.50.720">
    <property type="entry name" value="NAD(P)-binding Rossmann-like Domain"/>
    <property type="match status" value="1"/>
</dbReference>
<dbReference type="SUPFAM" id="SSF51735">
    <property type="entry name" value="NAD(P)-binding Rossmann-fold domains"/>
    <property type="match status" value="1"/>
</dbReference>
<organism evidence="4 5">
    <name type="scientific">Kistimonas scapharcae</name>
    <dbReference type="NCBI Taxonomy" id="1036133"/>
    <lineage>
        <taxon>Bacteria</taxon>
        <taxon>Pseudomonadati</taxon>
        <taxon>Pseudomonadota</taxon>
        <taxon>Gammaproteobacteria</taxon>
        <taxon>Oceanospirillales</taxon>
        <taxon>Endozoicomonadaceae</taxon>
        <taxon>Kistimonas</taxon>
    </lineage>
</organism>
<dbReference type="InterPro" id="IPR013154">
    <property type="entry name" value="ADH-like_N"/>
</dbReference>
<keyword evidence="2" id="KW-0862">Zinc</keyword>
<accession>A0ABP8V1L3</accession>
<keyword evidence="1" id="KW-0521">NADP</keyword>
<dbReference type="InterPro" id="IPR051603">
    <property type="entry name" value="Zinc-ADH_QOR/CCCR"/>
</dbReference>
<dbReference type="PANTHER" id="PTHR44154:SF1">
    <property type="entry name" value="QUINONE OXIDOREDUCTASE"/>
    <property type="match status" value="1"/>
</dbReference>
<keyword evidence="2" id="KW-0479">Metal-binding</keyword>
<dbReference type="Gene3D" id="3.90.180.10">
    <property type="entry name" value="Medium-chain alcohol dehydrogenases, catalytic domain"/>
    <property type="match status" value="1"/>
</dbReference>
<comment type="caution">
    <text evidence="4">The sequence shown here is derived from an EMBL/GenBank/DDBJ whole genome shotgun (WGS) entry which is preliminary data.</text>
</comment>
<gene>
    <name evidence="4" type="ORF">GCM10023116_20480</name>
</gene>
<dbReference type="SMART" id="SM00829">
    <property type="entry name" value="PKS_ER"/>
    <property type="match status" value="1"/>
</dbReference>
<dbReference type="Pfam" id="PF13602">
    <property type="entry name" value="ADH_zinc_N_2"/>
    <property type="match status" value="1"/>
</dbReference>
<keyword evidence="2" id="KW-0560">Oxidoreductase</keyword>
<proteinExistence type="inferred from homology"/>
<dbReference type="InterPro" id="IPR011032">
    <property type="entry name" value="GroES-like_sf"/>
</dbReference>
<name>A0ABP8V1L3_9GAMM</name>
<reference evidence="5" key="1">
    <citation type="journal article" date="2019" name="Int. J. Syst. Evol. Microbiol.">
        <title>The Global Catalogue of Microorganisms (GCM) 10K type strain sequencing project: providing services to taxonomists for standard genome sequencing and annotation.</title>
        <authorList>
            <consortium name="The Broad Institute Genomics Platform"/>
            <consortium name="The Broad Institute Genome Sequencing Center for Infectious Disease"/>
            <person name="Wu L."/>
            <person name="Ma J."/>
        </authorList>
    </citation>
    <scope>NUCLEOTIDE SEQUENCE [LARGE SCALE GENOMIC DNA]</scope>
    <source>
        <strain evidence="5">JCM 17805</strain>
    </source>
</reference>
<evidence type="ECO:0000313" key="4">
    <source>
        <dbReference type="EMBL" id="GAA4649767.1"/>
    </source>
</evidence>
<dbReference type="NCBIfam" id="TIGR02817">
    <property type="entry name" value="adh_fam_1"/>
    <property type="match status" value="1"/>
</dbReference>
<dbReference type="Pfam" id="PF08240">
    <property type="entry name" value="ADH_N"/>
    <property type="match status" value="1"/>
</dbReference>
<dbReference type="RefSeq" id="WP_345195762.1">
    <property type="nucleotide sequence ID" value="NZ_BAABFL010000300.1"/>
</dbReference>
<dbReference type="PANTHER" id="PTHR44154">
    <property type="entry name" value="QUINONE OXIDOREDUCTASE"/>
    <property type="match status" value="1"/>
</dbReference>
<feature type="domain" description="Enoyl reductase (ER)" evidence="3">
    <location>
        <begin position="10"/>
        <end position="347"/>
    </location>
</feature>
<dbReference type="InterPro" id="IPR020843">
    <property type="entry name" value="ER"/>
</dbReference>
<dbReference type="CDD" id="cd08252">
    <property type="entry name" value="AL_MDR"/>
    <property type="match status" value="1"/>
</dbReference>
<evidence type="ECO:0000313" key="5">
    <source>
        <dbReference type="Proteomes" id="UP001500604"/>
    </source>
</evidence>
<protein>
    <recommendedName>
        <fullName evidence="2">Zinc-type alcohol dehydrogenase-like protein</fullName>
    </recommendedName>
</protein>
<keyword evidence="5" id="KW-1185">Reference proteome</keyword>
<dbReference type="InterPro" id="IPR036291">
    <property type="entry name" value="NAD(P)-bd_dom_sf"/>
</dbReference>
<evidence type="ECO:0000256" key="2">
    <source>
        <dbReference type="RuleBase" id="RU364000"/>
    </source>
</evidence>
<dbReference type="SUPFAM" id="SSF50129">
    <property type="entry name" value="GroES-like"/>
    <property type="match status" value="1"/>
</dbReference>
<dbReference type="InterPro" id="IPR014182">
    <property type="entry name" value="ADH_Zn_typ-1"/>
</dbReference>
<comment type="similarity">
    <text evidence="2">Belongs to the zinc-containing alcohol dehydrogenase family. Quinone oxidoreductase subfamily.</text>
</comment>
<dbReference type="Proteomes" id="UP001500604">
    <property type="component" value="Unassembled WGS sequence"/>
</dbReference>
<dbReference type="EMBL" id="BAABFL010000300">
    <property type="protein sequence ID" value="GAA4649767.1"/>
    <property type="molecule type" value="Genomic_DNA"/>
</dbReference>
<sequence>MKAVGYLKAQTIDQSDALTDIELPTPQASGRDVLVKVKAVSVNPVDTKIRATVSPEAGQYKILGWDAVGEVVATGDHVELFKEGDKVWYAGDLTRPGSNAEYQLVDERIVGLKPKTLSSAEAAAMPLTSITAWELLFDRLGFTPRLPGSNSQSESVTNGTPQPRILIMGAAGGVGSILTQLAAKLTRAIVIGTASRPESQAWVRERGANHVIDHSQPLLPQLKAVGIEDVSHIISLTHTDQHFEQLVEVLAPQGKLALIDDPENGIDIMKLKAKSLSLHWEFMYTRSMFQTWDIQKQHDLLNSIASLIDDGLLKTTLGNHYGAINAANLKMAHTHIESHQTVGKVVLEGF</sequence>
<evidence type="ECO:0000256" key="1">
    <source>
        <dbReference type="ARBA" id="ARBA00022857"/>
    </source>
</evidence>
<evidence type="ECO:0000259" key="3">
    <source>
        <dbReference type="SMART" id="SM00829"/>
    </source>
</evidence>